<dbReference type="GO" id="GO:0016628">
    <property type="term" value="F:oxidoreductase activity, acting on the CH-CH group of donors, NAD or NADP as acceptor"/>
    <property type="evidence" value="ECO:0007669"/>
    <property type="project" value="UniProtKB-ARBA"/>
</dbReference>
<dbReference type="PANTHER" id="PTHR22893">
    <property type="entry name" value="NADH OXIDOREDUCTASE-RELATED"/>
    <property type="match status" value="1"/>
</dbReference>
<organism evidence="5 6">
    <name type="scientific">Micavibrio aeruginosavorus</name>
    <dbReference type="NCBI Taxonomy" id="349221"/>
    <lineage>
        <taxon>Bacteria</taxon>
        <taxon>Pseudomonadati</taxon>
        <taxon>Bdellovibrionota</taxon>
        <taxon>Bdellovibrionia</taxon>
        <taxon>Bdellovibrionales</taxon>
        <taxon>Pseudobdellovibrionaceae</taxon>
        <taxon>Micavibrio</taxon>
    </lineage>
</organism>
<dbReference type="AlphaFoldDB" id="A0A7T5R2U9"/>
<dbReference type="EMBL" id="CP066681">
    <property type="protein sequence ID" value="QQG36533.1"/>
    <property type="molecule type" value="Genomic_DNA"/>
</dbReference>
<dbReference type="PANTHER" id="PTHR22893:SF98">
    <property type="entry name" value="OXIDOREDUCTASE"/>
    <property type="match status" value="1"/>
</dbReference>
<dbReference type="SUPFAM" id="SSF51395">
    <property type="entry name" value="FMN-linked oxidoreductases"/>
    <property type="match status" value="1"/>
</dbReference>
<dbReference type="FunFam" id="3.20.20.70:FF:000059">
    <property type="entry name" value="N-ethylmaleimide reductase, FMN-linked"/>
    <property type="match status" value="1"/>
</dbReference>
<dbReference type="GO" id="GO:0010181">
    <property type="term" value="F:FMN binding"/>
    <property type="evidence" value="ECO:0007669"/>
    <property type="project" value="InterPro"/>
</dbReference>
<evidence type="ECO:0000256" key="1">
    <source>
        <dbReference type="ARBA" id="ARBA00001917"/>
    </source>
</evidence>
<keyword evidence="3" id="KW-0560">Oxidoreductase</keyword>
<dbReference type="CDD" id="cd02933">
    <property type="entry name" value="OYE_like_FMN"/>
    <property type="match status" value="1"/>
</dbReference>
<dbReference type="InterPro" id="IPR045247">
    <property type="entry name" value="Oye-like"/>
</dbReference>
<proteinExistence type="inferred from homology"/>
<comment type="similarity">
    <text evidence="2">Belongs to the NADH:flavin oxidoreductase/NADH oxidase family.</text>
</comment>
<accession>A0A7T5R2U9</accession>
<evidence type="ECO:0000313" key="5">
    <source>
        <dbReference type="EMBL" id="QQG36533.1"/>
    </source>
</evidence>
<feature type="domain" description="NADH:flavin oxidoreductase/NADH oxidase N-terminal" evidence="4">
    <location>
        <begin position="4"/>
        <end position="329"/>
    </location>
</feature>
<evidence type="ECO:0000256" key="2">
    <source>
        <dbReference type="ARBA" id="ARBA00005979"/>
    </source>
</evidence>
<evidence type="ECO:0000313" key="6">
    <source>
        <dbReference type="Proteomes" id="UP000595362"/>
    </source>
</evidence>
<evidence type="ECO:0000259" key="4">
    <source>
        <dbReference type="Pfam" id="PF00724"/>
    </source>
</evidence>
<name>A0A7T5R2U9_9BACT</name>
<dbReference type="InterPro" id="IPR013785">
    <property type="entry name" value="Aldolase_TIM"/>
</dbReference>
<comment type="cofactor">
    <cofactor evidence="1">
        <name>FMN</name>
        <dbReference type="ChEBI" id="CHEBI:58210"/>
    </cofactor>
</comment>
<dbReference type="Gene3D" id="3.20.20.70">
    <property type="entry name" value="Aldolase class I"/>
    <property type="match status" value="1"/>
</dbReference>
<reference evidence="5 6" key="1">
    <citation type="submission" date="2020-07" db="EMBL/GenBank/DDBJ databases">
        <title>Huge and variable diversity of episymbiotic CPR bacteria and DPANN archaea in groundwater ecosystems.</title>
        <authorList>
            <person name="He C.Y."/>
            <person name="Keren R."/>
            <person name="Whittaker M."/>
            <person name="Farag I.F."/>
            <person name="Doudna J."/>
            <person name="Cate J.H.D."/>
            <person name="Banfield J.F."/>
        </authorList>
    </citation>
    <scope>NUCLEOTIDE SEQUENCE [LARGE SCALE GENOMIC DNA]</scope>
    <source>
        <strain evidence="5">NC_groundwater_70_Ag_B-0.1um_54_66</strain>
    </source>
</reference>
<dbReference type="Pfam" id="PF00724">
    <property type="entry name" value="Oxidored_FMN"/>
    <property type="match status" value="1"/>
</dbReference>
<protein>
    <submittedName>
        <fullName evidence="5">Alkene reductase</fullName>
    </submittedName>
</protein>
<dbReference type="Proteomes" id="UP000595362">
    <property type="component" value="Chromosome"/>
</dbReference>
<dbReference type="InterPro" id="IPR001155">
    <property type="entry name" value="OxRdtase_FMN_N"/>
</dbReference>
<evidence type="ECO:0000256" key="3">
    <source>
        <dbReference type="ARBA" id="ARBA00023002"/>
    </source>
</evidence>
<sequence length="354" mass="38726">MPTLFDPIKAGALSLKNRIWMAPLTRARAGESRIPNDLMAEYYRQRASAGLIISEATAISPIGYGWKNAPAIYTAAQEKGWAHITRAVHEAGGYIVLQLWHMGRLSHPDFLDGQLPVSASAIAAEGVARSLEGNKPYVIPHALTKDEIQDTIDDYQKAAIRAMAAGFDGVEIHGANGYLIDQFLRDGSNVRTDEYGGSVQNRARFLIEVVEAVTAAIGPERTGLRLSPMNGYQSMHDSNLEGTFTYAAKELNKHDLAFLHVRETSNLPLTVTTAMRRAYNGVMVGNDAYDFSRAQKVLNDGLLDAVAFGVPFIANPDLVKRFKTGAPLNAARPESFYKGTVEGYTDYPFMEKAA</sequence>
<dbReference type="GO" id="GO:0005829">
    <property type="term" value="C:cytosol"/>
    <property type="evidence" value="ECO:0007669"/>
    <property type="project" value="TreeGrafter"/>
</dbReference>
<gene>
    <name evidence="5" type="ORF">HYS17_01715</name>
</gene>